<comment type="similarity">
    <text evidence="3">Belongs to the drug/metabolite transporter (DMT) superfamily. 10 TMS drug/metabolite exporter (DME) (TC 2.A.7.3) family.</text>
</comment>
<sequence>MYNPSCQLNMKATLYILSSFGLGAMKASIVKSLNSSIPISLVVFLQFFLCAIFFLPKVIRSRGQLIVSQRYCALITRGLLGTAYWYCMFSAVNYLSLFNVSTLTNLSPIWVLLITGIFIDKSIKNDLLFLAIIGFIGCLLILKPSVEILTSGIIFGLLSGIFMALTIISLHNLLKTETSDRVLVYYFWISSLIMLPFLVDFNITQVSSKDWILLLVNALLMLLHQILLNKGLEIGLATEMSILAYSSVVFSLILSVVIWQEIPDNFSIIGAIIIILSGVYISRRQKS</sequence>
<feature type="transmembrane region" description="Helical" evidence="9">
    <location>
        <begin position="148"/>
        <end position="170"/>
    </location>
</feature>
<dbReference type="GO" id="GO:0005886">
    <property type="term" value="C:plasma membrane"/>
    <property type="evidence" value="ECO:0007669"/>
    <property type="project" value="UniProtKB-SubCell"/>
</dbReference>
<dbReference type="EMBL" id="AP029170">
    <property type="protein sequence ID" value="BFD46493.1"/>
    <property type="molecule type" value="Genomic_DNA"/>
</dbReference>
<evidence type="ECO:0000256" key="2">
    <source>
        <dbReference type="ARBA" id="ARBA00004429"/>
    </source>
</evidence>
<feature type="transmembrane region" description="Helical" evidence="9">
    <location>
        <begin position="36"/>
        <end position="59"/>
    </location>
</feature>
<feature type="transmembrane region" description="Helical" evidence="9">
    <location>
        <begin position="240"/>
        <end position="259"/>
    </location>
</feature>
<keyword evidence="6" id="KW-0029">Amino-acid transport</keyword>
<evidence type="ECO:0000256" key="5">
    <source>
        <dbReference type="ARBA" id="ARBA00022692"/>
    </source>
</evidence>
<feature type="domain" description="EamA" evidence="10">
    <location>
        <begin position="151"/>
        <end position="281"/>
    </location>
</feature>
<accession>A0AAT9G9I2</accession>
<feature type="transmembrane region" description="Helical" evidence="9">
    <location>
        <begin position="126"/>
        <end position="142"/>
    </location>
</feature>
<keyword evidence="6" id="KW-0813">Transport</keyword>
<comment type="subcellular location">
    <subcellularLocation>
        <location evidence="2">Cell inner membrane</location>
        <topology evidence="2">Multi-pass membrane protein</topology>
    </subcellularLocation>
</comment>
<dbReference type="PANTHER" id="PTHR22911:SF6">
    <property type="entry name" value="SOLUTE CARRIER FAMILY 35 MEMBER G1"/>
    <property type="match status" value="1"/>
</dbReference>
<keyword evidence="5 9" id="KW-0812">Transmembrane</keyword>
<evidence type="ECO:0000256" key="1">
    <source>
        <dbReference type="ARBA" id="ARBA00004028"/>
    </source>
</evidence>
<dbReference type="SUPFAM" id="SSF103481">
    <property type="entry name" value="Multidrug resistance efflux transporter EmrE"/>
    <property type="match status" value="2"/>
</dbReference>
<dbReference type="AlphaFoldDB" id="A0AAT9G9I2"/>
<proteinExistence type="inferred from homology"/>
<dbReference type="InterPro" id="IPR037185">
    <property type="entry name" value="EmrE-like"/>
</dbReference>
<dbReference type="PANTHER" id="PTHR22911">
    <property type="entry name" value="ACYL-MALONYL CONDENSING ENZYME-RELATED"/>
    <property type="match status" value="1"/>
</dbReference>
<dbReference type="Pfam" id="PF00892">
    <property type="entry name" value="EamA"/>
    <property type="match status" value="2"/>
</dbReference>
<evidence type="ECO:0000256" key="7">
    <source>
        <dbReference type="ARBA" id="ARBA00022989"/>
    </source>
</evidence>
<keyword evidence="7 9" id="KW-1133">Transmembrane helix</keyword>
<evidence type="ECO:0000256" key="9">
    <source>
        <dbReference type="SAM" id="Phobius"/>
    </source>
</evidence>
<evidence type="ECO:0000256" key="4">
    <source>
        <dbReference type="ARBA" id="ARBA00019341"/>
    </source>
</evidence>
<dbReference type="GO" id="GO:0006865">
    <property type="term" value="P:amino acid transport"/>
    <property type="evidence" value="ECO:0007669"/>
    <property type="project" value="UniProtKB-KW"/>
</dbReference>
<evidence type="ECO:0000256" key="3">
    <source>
        <dbReference type="ARBA" id="ARBA00009853"/>
    </source>
</evidence>
<protein>
    <recommendedName>
        <fullName evidence="4">S-adenosylmethionine uptake transporter</fullName>
    </recommendedName>
</protein>
<dbReference type="InterPro" id="IPR000620">
    <property type="entry name" value="EamA_dom"/>
</dbReference>
<comment type="function">
    <text evidence="1">Transports S-adenosylmethionine.</text>
</comment>
<organism evidence="11">
    <name type="scientific">Candidatus Tisiphia endosymbiont of Sergentomyia squamirostris</name>
    <dbReference type="NCBI Taxonomy" id="3113639"/>
    <lineage>
        <taxon>Bacteria</taxon>
        <taxon>Pseudomonadati</taxon>
        <taxon>Pseudomonadota</taxon>
        <taxon>Alphaproteobacteria</taxon>
        <taxon>Rickettsiales</taxon>
        <taxon>Rickettsiaceae</taxon>
        <taxon>Rickettsieae</taxon>
        <taxon>Candidatus Tisiphia</taxon>
    </lineage>
</organism>
<feature type="transmembrane region" description="Helical" evidence="9">
    <location>
        <begin position="182"/>
        <end position="199"/>
    </location>
</feature>
<feature type="domain" description="EamA" evidence="10">
    <location>
        <begin position="17"/>
        <end position="142"/>
    </location>
</feature>
<keyword evidence="8 9" id="KW-0472">Membrane</keyword>
<name>A0AAT9G9I2_9RICK</name>
<evidence type="ECO:0000259" key="10">
    <source>
        <dbReference type="Pfam" id="PF00892"/>
    </source>
</evidence>
<evidence type="ECO:0000313" key="11">
    <source>
        <dbReference type="EMBL" id="BFD46493.1"/>
    </source>
</evidence>
<feature type="transmembrane region" description="Helical" evidence="9">
    <location>
        <begin position="98"/>
        <end position="119"/>
    </location>
</feature>
<feature type="transmembrane region" description="Helical" evidence="9">
    <location>
        <begin position="211"/>
        <end position="228"/>
    </location>
</feature>
<feature type="transmembrane region" description="Helical" evidence="9">
    <location>
        <begin position="265"/>
        <end position="282"/>
    </location>
</feature>
<gene>
    <name evidence="11" type="ORF">DMENIID0002_11390</name>
</gene>
<evidence type="ECO:0000256" key="6">
    <source>
        <dbReference type="ARBA" id="ARBA00022970"/>
    </source>
</evidence>
<reference evidence="11" key="1">
    <citation type="submission" date="2024-01" db="EMBL/GenBank/DDBJ databases">
        <title>Sequencing the genomes of a sandfly, Sergentomyia squamirostris, and its two endosymbionts.</title>
        <authorList>
            <person name="Itokawa K."/>
            <person name="Sanjoba C."/>
        </authorList>
    </citation>
    <scope>NUCLEOTIDE SEQUENCE</scope>
    <source>
        <strain evidence="11">RiSSQ</strain>
    </source>
</reference>
<evidence type="ECO:0000256" key="8">
    <source>
        <dbReference type="ARBA" id="ARBA00023136"/>
    </source>
</evidence>